<dbReference type="EMBL" id="HBUE01336723">
    <property type="protein sequence ID" value="CAG6596401.1"/>
    <property type="molecule type" value="Transcribed_RNA"/>
</dbReference>
<name>A0A8D8BA80_CULPI</name>
<reference evidence="1" key="1">
    <citation type="submission" date="2021-05" db="EMBL/GenBank/DDBJ databases">
        <authorList>
            <person name="Alioto T."/>
            <person name="Alioto T."/>
            <person name="Gomez Garrido J."/>
        </authorList>
    </citation>
    <scope>NUCLEOTIDE SEQUENCE</scope>
</reference>
<dbReference type="AlphaFoldDB" id="A0A8D8BA80"/>
<accession>A0A8D8BA80</accession>
<dbReference type="EMBL" id="HBUE01063273">
    <property type="protein sequence ID" value="CAG6469596.1"/>
    <property type="molecule type" value="Transcribed_RNA"/>
</dbReference>
<evidence type="ECO:0000313" key="1">
    <source>
        <dbReference type="EMBL" id="CAG6469597.1"/>
    </source>
</evidence>
<dbReference type="EMBL" id="HBUE01336727">
    <property type="protein sequence ID" value="CAG6596404.1"/>
    <property type="molecule type" value="Transcribed_RNA"/>
</dbReference>
<dbReference type="EMBL" id="HBUE01336719">
    <property type="protein sequence ID" value="CAG6596396.1"/>
    <property type="molecule type" value="Transcribed_RNA"/>
</dbReference>
<dbReference type="EMBL" id="HBUE01229944">
    <property type="protein sequence ID" value="CAG6544270.1"/>
    <property type="molecule type" value="Transcribed_RNA"/>
</dbReference>
<protein>
    <submittedName>
        <fullName evidence="1">(northern house mosquito) hypothetical protein</fullName>
    </submittedName>
</protein>
<dbReference type="EMBL" id="HBUE01229936">
    <property type="protein sequence ID" value="CAG6544262.1"/>
    <property type="molecule type" value="Transcribed_RNA"/>
</dbReference>
<proteinExistence type="predicted"/>
<organism evidence="1">
    <name type="scientific">Culex pipiens</name>
    <name type="common">House mosquito</name>
    <dbReference type="NCBI Taxonomy" id="7175"/>
    <lineage>
        <taxon>Eukaryota</taxon>
        <taxon>Metazoa</taxon>
        <taxon>Ecdysozoa</taxon>
        <taxon>Arthropoda</taxon>
        <taxon>Hexapoda</taxon>
        <taxon>Insecta</taxon>
        <taxon>Pterygota</taxon>
        <taxon>Neoptera</taxon>
        <taxon>Endopterygota</taxon>
        <taxon>Diptera</taxon>
        <taxon>Nematocera</taxon>
        <taxon>Culicoidea</taxon>
        <taxon>Culicidae</taxon>
        <taxon>Culicinae</taxon>
        <taxon>Culicini</taxon>
        <taxon>Culex</taxon>
        <taxon>Culex</taxon>
    </lineage>
</organism>
<sequence length="126" mass="14022">MSLFGGSVLLESENFLAGLEKAAGHQNQPGDYCTGFGKQFAGPADFFTELVFFYAGSAFSIADVRVFLPAAAARAKINQEIILLVSAKNPLVQRMFPLDQCFFALDQRFLSPTFVFLFWRQKPMPK</sequence>
<dbReference type="EMBL" id="HBUE01229940">
    <property type="protein sequence ID" value="CAG6544267.1"/>
    <property type="molecule type" value="Transcribed_RNA"/>
</dbReference>
<dbReference type="EMBL" id="HBUE01063274">
    <property type="protein sequence ID" value="CAG6469597.1"/>
    <property type="molecule type" value="Transcribed_RNA"/>
</dbReference>